<protein>
    <submittedName>
        <fullName evidence="2">Uncharacterized protein</fullName>
    </submittedName>
</protein>
<keyword evidence="3" id="KW-1185">Reference proteome</keyword>
<evidence type="ECO:0000313" key="3">
    <source>
        <dbReference type="Proteomes" id="UP001283361"/>
    </source>
</evidence>
<comment type="caution">
    <text evidence="2">The sequence shown here is derived from an EMBL/GenBank/DDBJ whole genome shotgun (WGS) entry which is preliminary data.</text>
</comment>
<dbReference type="Proteomes" id="UP001283361">
    <property type="component" value="Unassembled WGS sequence"/>
</dbReference>
<dbReference type="EMBL" id="JAWDGP010000957">
    <property type="protein sequence ID" value="KAK3795971.1"/>
    <property type="molecule type" value="Genomic_DNA"/>
</dbReference>
<evidence type="ECO:0000256" key="1">
    <source>
        <dbReference type="SAM" id="MobiDB-lite"/>
    </source>
</evidence>
<organism evidence="2 3">
    <name type="scientific">Elysia crispata</name>
    <name type="common">lettuce slug</name>
    <dbReference type="NCBI Taxonomy" id="231223"/>
    <lineage>
        <taxon>Eukaryota</taxon>
        <taxon>Metazoa</taxon>
        <taxon>Spiralia</taxon>
        <taxon>Lophotrochozoa</taxon>
        <taxon>Mollusca</taxon>
        <taxon>Gastropoda</taxon>
        <taxon>Heterobranchia</taxon>
        <taxon>Euthyneura</taxon>
        <taxon>Panpulmonata</taxon>
        <taxon>Sacoglossa</taxon>
        <taxon>Placobranchoidea</taxon>
        <taxon>Plakobranchidae</taxon>
        <taxon>Elysia</taxon>
    </lineage>
</organism>
<feature type="compositionally biased region" description="Polar residues" evidence="1">
    <location>
        <begin position="130"/>
        <end position="144"/>
    </location>
</feature>
<sequence length="144" mass="15595">MMPRRSSQQAYHGATIRAVSDSRSPGYRYSKSAPVYTPTIKMTAFDSCLVFEVWTATPRISLNALLGLYLMGDFCLFPSPSRGFIQFAALKSLGQYFPLPARLLTFGSFTGNLEKLPSASRRSGADSAGLPSSSGVVSTEISHD</sequence>
<name>A0AAE1AZ78_9GAST</name>
<accession>A0AAE1AZ78</accession>
<reference evidence="2" key="1">
    <citation type="journal article" date="2023" name="G3 (Bethesda)">
        <title>A reference genome for the long-term kleptoplast-retaining sea slug Elysia crispata morphotype clarki.</title>
        <authorList>
            <person name="Eastman K.E."/>
            <person name="Pendleton A.L."/>
            <person name="Shaikh M.A."/>
            <person name="Suttiyut T."/>
            <person name="Ogas R."/>
            <person name="Tomko P."/>
            <person name="Gavelis G."/>
            <person name="Widhalm J.R."/>
            <person name="Wisecaver J.H."/>
        </authorList>
    </citation>
    <scope>NUCLEOTIDE SEQUENCE</scope>
    <source>
        <strain evidence="2">ECLA1</strain>
    </source>
</reference>
<evidence type="ECO:0000313" key="2">
    <source>
        <dbReference type="EMBL" id="KAK3795971.1"/>
    </source>
</evidence>
<feature type="region of interest" description="Disordered" evidence="1">
    <location>
        <begin position="1"/>
        <end position="25"/>
    </location>
</feature>
<feature type="region of interest" description="Disordered" evidence="1">
    <location>
        <begin position="120"/>
        <end position="144"/>
    </location>
</feature>
<feature type="compositionally biased region" description="Low complexity" evidence="1">
    <location>
        <begin position="120"/>
        <end position="129"/>
    </location>
</feature>
<feature type="compositionally biased region" description="Polar residues" evidence="1">
    <location>
        <begin position="1"/>
        <end position="10"/>
    </location>
</feature>
<dbReference type="AlphaFoldDB" id="A0AAE1AZ78"/>
<proteinExistence type="predicted"/>
<gene>
    <name evidence="2" type="ORF">RRG08_042965</name>
</gene>